<dbReference type="Proteomes" id="UP000649829">
    <property type="component" value="Unassembled WGS sequence"/>
</dbReference>
<accession>A0A917T1Z5</accession>
<name>A0A917T1Z5_9RHOB</name>
<comment type="caution">
    <text evidence="2">The sequence shown here is derived from an EMBL/GenBank/DDBJ whole genome shotgun (WGS) entry which is preliminary data.</text>
</comment>
<dbReference type="EMBL" id="BMLF01000002">
    <property type="protein sequence ID" value="GGM07715.1"/>
    <property type="molecule type" value="Genomic_DNA"/>
</dbReference>
<evidence type="ECO:0000313" key="2">
    <source>
        <dbReference type="EMBL" id="GGM07715.1"/>
    </source>
</evidence>
<feature type="transmembrane region" description="Helical" evidence="1">
    <location>
        <begin position="186"/>
        <end position="214"/>
    </location>
</feature>
<reference evidence="2" key="2">
    <citation type="submission" date="2020-09" db="EMBL/GenBank/DDBJ databases">
        <authorList>
            <person name="Sun Q."/>
            <person name="Zhou Y."/>
        </authorList>
    </citation>
    <scope>NUCLEOTIDE SEQUENCE</scope>
    <source>
        <strain evidence="2">CGMCC 1.6293</strain>
    </source>
</reference>
<keyword evidence="1" id="KW-1133">Transmembrane helix</keyword>
<evidence type="ECO:0000313" key="3">
    <source>
        <dbReference type="Proteomes" id="UP000649829"/>
    </source>
</evidence>
<keyword evidence="3" id="KW-1185">Reference proteome</keyword>
<dbReference type="Pfam" id="PF04654">
    <property type="entry name" value="DUF599"/>
    <property type="match status" value="1"/>
</dbReference>
<gene>
    <name evidence="2" type="ORF">GCM10011534_32090</name>
</gene>
<reference evidence="2" key="1">
    <citation type="journal article" date="2014" name="Int. J. Syst. Evol. Microbiol.">
        <title>Complete genome sequence of Corynebacterium casei LMG S-19264T (=DSM 44701T), isolated from a smear-ripened cheese.</title>
        <authorList>
            <consortium name="US DOE Joint Genome Institute (JGI-PGF)"/>
            <person name="Walter F."/>
            <person name="Albersmeier A."/>
            <person name="Kalinowski J."/>
            <person name="Ruckert C."/>
        </authorList>
    </citation>
    <scope>NUCLEOTIDE SEQUENCE</scope>
    <source>
        <strain evidence="2">CGMCC 1.6293</strain>
    </source>
</reference>
<protein>
    <submittedName>
        <fullName evidence="2">Membrane protein</fullName>
    </submittedName>
</protein>
<feature type="transmembrane region" description="Helical" evidence="1">
    <location>
        <begin position="77"/>
        <end position="94"/>
    </location>
</feature>
<keyword evidence="1" id="KW-0472">Membrane</keyword>
<dbReference type="RefSeq" id="WP_028287011.1">
    <property type="nucleotide sequence ID" value="NZ_BMLF01000002.1"/>
</dbReference>
<feature type="transmembrane region" description="Helical" evidence="1">
    <location>
        <begin position="114"/>
        <end position="133"/>
    </location>
</feature>
<keyword evidence="1" id="KW-0812">Transmembrane</keyword>
<dbReference type="AlphaFoldDB" id="A0A917T1Z5"/>
<dbReference type="InterPro" id="IPR006747">
    <property type="entry name" value="DUF599"/>
</dbReference>
<proteinExistence type="predicted"/>
<evidence type="ECO:0000256" key="1">
    <source>
        <dbReference type="SAM" id="Phobius"/>
    </source>
</evidence>
<organism evidence="2 3">
    <name type="scientific">Pseudooceanicola nanhaiensis</name>
    <dbReference type="NCBI Taxonomy" id="375761"/>
    <lineage>
        <taxon>Bacteria</taxon>
        <taxon>Pseudomonadati</taxon>
        <taxon>Pseudomonadota</taxon>
        <taxon>Alphaproteobacteria</taxon>
        <taxon>Rhodobacterales</taxon>
        <taxon>Paracoccaceae</taxon>
        <taxon>Pseudooceanicola</taxon>
    </lineage>
</organism>
<feature type="transmembrane region" description="Helical" evidence="1">
    <location>
        <begin position="12"/>
        <end position="30"/>
    </location>
</feature>
<sequence length="238" mass="26523">MDWFDRLALFTPLDYAAVSLLVTAWLVIGWRIEHPGRHPSVSRLMGQYRRDWMVQMVTRQPRIFDAQTLSTLRQGTSFFASATMIAIGGAFAMIGNSDRLTGLANQLTLESDPAIVWEIKVLVIVAFLANAFLKFVWSHRLFGYCAVLMAATPNEPDHDAAYDTAAQAAEINIFAARSFNRGLRSVYFALAASAWLLGGGALLFAALLTFGVLWRREFASQSRKVLMRRNARDADTPS</sequence>